<sequence length="214" mass="24674">MLTRKIVIIVFMTLSGGVLCAQDMADIFDRKTSVTWLGLDFSGAKLIGDRERLGSISDVQHLVEAWNDIMLKEEEKYDVALAIDKIKVENAIEITKEHNANLDVSEMFSSEMKDHFHLKPDDIARIVADYDFKGKNGIGVMFNVESFSKLNSEAALWVTFIKMDTKEIYFSERVTGEPGGAGLRNYWANSVYNILKGMRKKEFEMWRKKYYRKY</sequence>
<reference evidence="2 3" key="1">
    <citation type="submission" date="2021-05" db="EMBL/GenBank/DDBJ databases">
        <title>A Polyphasic approach of four new species of the genus Ohtaekwangia: Ohtaekwangia histidinii sp. nov., Ohtaekwangia cretensis sp. nov., Ohtaekwangia indiensis sp. nov., Ohtaekwangia reichenbachii sp. nov. from diverse environment.</title>
        <authorList>
            <person name="Octaviana S."/>
        </authorList>
    </citation>
    <scope>NUCLEOTIDE SEQUENCE [LARGE SCALE GENOMIC DNA]</scope>
    <source>
        <strain evidence="2 3">PWU4</strain>
    </source>
</reference>
<proteinExistence type="predicted"/>
<gene>
    <name evidence="2" type="ORF">KK083_22745</name>
</gene>
<comment type="caution">
    <text evidence="2">The sequence shown here is derived from an EMBL/GenBank/DDBJ whole genome shotgun (WGS) entry which is preliminary data.</text>
</comment>
<dbReference type="RefSeq" id="WP_254167859.1">
    <property type="nucleotide sequence ID" value="NZ_JAHESF010000028.1"/>
</dbReference>
<feature type="chain" id="PRO_5042913682" description="DUF4468 domain-containing protein" evidence="1">
    <location>
        <begin position="21"/>
        <end position="214"/>
    </location>
</feature>
<evidence type="ECO:0000313" key="2">
    <source>
        <dbReference type="EMBL" id="MBT1699723.1"/>
    </source>
</evidence>
<evidence type="ECO:0000313" key="3">
    <source>
        <dbReference type="Proteomes" id="UP001319200"/>
    </source>
</evidence>
<evidence type="ECO:0008006" key="4">
    <source>
        <dbReference type="Google" id="ProtNLM"/>
    </source>
</evidence>
<protein>
    <recommendedName>
        <fullName evidence="4">DUF4468 domain-containing protein</fullName>
    </recommendedName>
</protein>
<feature type="signal peptide" evidence="1">
    <location>
        <begin position="1"/>
        <end position="20"/>
    </location>
</feature>
<dbReference type="Proteomes" id="UP001319200">
    <property type="component" value="Unassembled WGS sequence"/>
</dbReference>
<name>A0AAP2DNR8_9BACT</name>
<evidence type="ECO:0000256" key="1">
    <source>
        <dbReference type="SAM" id="SignalP"/>
    </source>
</evidence>
<accession>A0AAP2DNR8</accession>
<dbReference type="AlphaFoldDB" id="A0AAP2DNR8"/>
<organism evidence="2 3">
    <name type="scientific">Chryseosolibacter histidini</name>
    <dbReference type="NCBI Taxonomy" id="2782349"/>
    <lineage>
        <taxon>Bacteria</taxon>
        <taxon>Pseudomonadati</taxon>
        <taxon>Bacteroidota</taxon>
        <taxon>Cytophagia</taxon>
        <taxon>Cytophagales</taxon>
        <taxon>Chryseotaleaceae</taxon>
        <taxon>Chryseosolibacter</taxon>
    </lineage>
</organism>
<keyword evidence="3" id="KW-1185">Reference proteome</keyword>
<keyword evidence="1" id="KW-0732">Signal</keyword>
<dbReference type="EMBL" id="JAHESF010000028">
    <property type="protein sequence ID" value="MBT1699723.1"/>
    <property type="molecule type" value="Genomic_DNA"/>
</dbReference>